<dbReference type="OrthoDB" id="2454327at2"/>
<dbReference type="RefSeq" id="WP_107583262.1">
    <property type="nucleotide sequence ID" value="NZ_PZJJ01000001.1"/>
</dbReference>
<dbReference type="AlphaFoldDB" id="A0A2T4UB49"/>
<dbReference type="Proteomes" id="UP000240509">
    <property type="component" value="Unassembled WGS sequence"/>
</dbReference>
<accession>A0A2T4UB49</accession>
<proteinExistence type="predicted"/>
<comment type="caution">
    <text evidence="1">The sequence shown here is derived from an EMBL/GenBank/DDBJ whole genome shotgun (WGS) entry which is preliminary data.</text>
</comment>
<dbReference type="EMBL" id="PZJJ01000001">
    <property type="protein sequence ID" value="PTL40627.1"/>
    <property type="molecule type" value="Genomic_DNA"/>
</dbReference>
<reference evidence="1 2" key="1">
    <citation type="submission" date="2018-03" db="EMBL/GenBank/DDBJ databases">
        <title>Alkalicoccus saliphilus sp. nov., isolated from a mineral pool.</title>
        <authorList>
            <person name="Zhao B."/>
        </authorList>
    </citation>
    <scope>NUCLEOTIDE SEQUENCE [LARGE SCALE GENOMIC DNA]</scope>
    <source>
        <strain evidence="1 2">6AG</strain>
    </source>
</reference>
<sequence length="71" mass="8263">MILRPDAIHDKVEFFEAADLQRLEEQIQQKIDINADLLLEVHHVTYQVVADDKTGRNYATASVHFKQRSSR</sequence>
<gene>
    <name evidence="1" type="ORF">C6Y45_01425</name>
</gene>
<name>A0A2T4UB49_9BACI</name>
<dbReference type="InterPro" id="IPR019686">
    <property type="entry name" value="DUF2536"/>
</dbReference>
<protein>
    <submittedName>
        <fullName evidence="1">DUF2536 domain-containing protein</fullName>
    </submittedName>
</protein>
<evidence type="ECO:0000313" key="1">
    <source>
        <dbReference type="EMBL" id="PTL40627.1"/>
    </source>
</evidence>
<evidence type="ECO:0000313" key="2">
    <source>
        <dbReference type="Proteomes" id="UP000240509"/>
    </source>
</evidence>
<keyword evidence="2" id="KW-1185">Reference proteome</keyword>
<dbReference type="Pfam" id="PF10750">
    <property type="entry name" value="DUF2536"/>
    <property type="match status" value="1"/>
</dbReference>
<organism evidence="1 2">
    <name type="scientific">Alkalicoccus saliphilus</name>
    <dbReference type="NCBI Taxonomy" id="200989"/>
    <lineage>
        <taxon>Bacteria</taxon>
        <taxon>Bacillati</taxon>
        <taxon>Bacillota</taxon>
        <taxon>Bacilli</taxon>
        <taxon>Bacillales</taxon>
        <taxon>Bacillaceae</taxon>
        <taxon>Alkalicoccus</taxon>
    </lineage>
</organism>